<dbReference type="RefSeq" id="WP_158448982.1">
    <property type="nucleotide sequence ID" value="NZ_AP014548.1"/>
</dbReference>
<keyword evidence="4" id="KW-1185">Reference proteome</keyword>
<proteinExistence type="predicted"/>
<accession>W8VVT3</accession>
<feature type="transmembrane region" description="Helical" evidence="2">
    <location>
        <begin position="6"/>
        <end position="24"/>
    </location>
</feature>
<keyword evidence="2" id="KW-0472">Membrane</keyword>
<name>W8VVT3_9FLAO</name>
<feature type="compositionally biased region" description="Basic and acidic residues" evidence="1">
    <location>
        <begin position="40"/>
        <end position="54"/>
    </location>
</feature>
<gene>
    <name evidence="3" type="ORF">NMS_1709</name>
</gene>
<protein>
    <submittedName>
        <fullName evidence="3">Uncharacterized protein</fullName>
    </submittedName>
</protein>
<keyword evidence="2" id="KW-0812">Transmembrane</keyword>
<evidence type="ECO:0000313" key="3">
    <source>
        <dbReference type="EMBL" id="BAO55718.1"/>
    </source>
</evidence>
<dbReference type="AlphaFoldDB" id="W8VVT3"/>
<sequence>MNTDWIYIGAVVLAFFIFLGWNKSRQTSVKNRKRRNFKQSFRERKAERNEEKEN</sequence>
<feature type="region of interest" description="Disordered" evidence="1">
    <location>
        <begin position="32"/>
        <end position="54"/>
    </location>
</feature>
<evidence type="ECO:0000313" key="4">
    <source>
        <dbReference type="Proteomes" id="UP000031760"/>
    </source>
</evidence>
<dbReference type="KEGG" id="nmf:NMS_1709"/>
<evidence type="ECO:0000256" key="2">
    <source>
        <dbReference type="SAM" id="Phobius"/>
    </source>
</evidence>
<evidence type="ECO:0000256" key="1">
    <source>
        <dbReference type="SAM" id="MobiDB-lite"/>
    </source>
</evidence>
<dbReference type="STRING" id="1454201.NMS_1709"/>
<reference evidence="3 4" key="1">
    <citation type="journal article" date="2014" name="Proc. Natl. Acad. Sci. U.S.A.">
        <title>Functional characterization of flavobacteria rhodopsins reveals a unique class of light-driven chloride pump in bacteria.</title>
        <authorList>
            <person name="Yoshizawa S."/>
            <person name="Kumagai Y."/>
            <person name="Kim H."/>
            <person name="Ogura Y."/>
            <person name="Hayashi T."/>
            <person name="Iwasaki W."/>
            <person name="DeLong E.F."/>
            <person name="Kogure K."/>
        </authorList>
    </citation>
    <scope>NUCLEOTIDE SEQUENCE [LARGE SCALE GENOMIC DNA]</scope>
    <source>
        <strain evidence="3 4">S1-08</strain>
    </source>
</reference>
<keyword evidence="2" id="KW-1133">Transmembrane helix</keyword>
<dbReference type="OrthoDB" id="1145006at2"/>
<organism evidence="3 4">
    <name type="scientific">Nonlabens marinus S1-08</name>
    <dbReference type="NCBI Taxonomy" id="1454201"/>
    <lineage>
        <taxon>Bacteria</taxon>
        <taxon>Pseudomonadati</taxon>
        <taxon>Bacteroidota</taxon>
        <taxon>Flavobacteriia</taxon>
        <taxon>Flavobacteriales</taxon>
        <taxon>Flavobacteriaceae</taxon>
        <taxon>Nonlabens</taxon>
    </lineage>
</organism>
<dbReference type="Proteomes" id="UP000031760">
    <property type="component" value="Chromosome"/>
</dbReference>
<dbReference type="HOGENOM" id="CLU_3045881_0_0_10"/>
<dbReference type="EMBL" id="AP014548">
    <property type="protein sequence ID" value="BAO55718.1"/>
    <property type="molecule type" value="Genomic_DNA"/>
</dbReference>